<accession>A0A1V9EV13</accession>
<keyword evidence="2" id="KW-1185">Reference proteome</keyword>
<dbReference type="AlphaFoldDB" id="A0A1V9EV13"/>
<protein>
    <submittedName>
        <fullName evidence="1">Uncharacterized protein</fullName>
    </submittedName>
</protein>
<gene>
    <name evidence="1" type="ORF">A4R26_30625</name>
</gene>
<name>A0A1V9EV13_9BACT</name>
<evidence type="ECO:0000313" key="2">
    <source>
        <dbReference type="Proteomes" id="UP000192276"/>
    </source>
</evidence>
<sequence length="90" mass="10393">MAAFHSRPDAVGFCRYMSPIQNQFRFACFCRLKAGSNFPKFTVSPFTFHNNRNSSLVYACYFLKKNNMSAKKQAAKLIFHKTITYIHDIG</sequence>
<evidence type="ECO:0000313" key="1">
    <source>
        <dbReference type="EMBL" id="OQP49695.1"/>
    </source>
</evidence>
<dbReference type="EMBL" id="LWBP01000226">
    <property type="protein sequence ID" value="OQP49695.1"/>
    <property type="molecule type" value="Genomic_DNA"/>
</dbReference>
<comment type="caution">
    <text evidence="1">The sequence shown here is derived from an EMBL/GenBank/DDBJ whole genome shotgun (WGS) entry which is preliminary data.</text>
</comment>
<organism evidence="1 2">
    <name type="scientific">Niastella populi</name>
    <dbReference type="NCBI Taxonomy" id="550983"/>
    <lineage>
        <taxon>Bacteria</taxon>
        <taxon>Pseudomonadati</taxon>
        <taxon>Bacteroidota</taxon>
        <taxon>Chitinophagia</taxon>
        <taxon>Chitinophagales</taxon>
        <taxon>Chitinophagaceae</taxon>
        <taxon>Niastella</taxon>
    </lineage>
</organism>
<reference evidence="2" key="1">
    <citation type="submission" date="2016-04" db="EMBL/GenBank/DDBJ databases">
        <authorList>
            <person name="Chen L."/>
            <person name="Zhuang W."/>
            <person name="Wang G."/>
        </authorList>
    </citation>
    <scope>NUCLEOTIDE SEQUENCE [LARGE SCALE GENOMIC DNA]</scope>
    <source>
        <strain evidence="2">208</strain>
    </source>
</reference>
<proteinExistence type="predicted"/>
<dbReference type="STRING" id="550983.A4R26_30625"/>
<dbReference type="Proteomes" id="UP000192276">
    <property type="component" value="Unassembled WGS sequence"/>
</dbReference>